<comment type="caution">
    <text evidence="2">The sequence shown here is derived from an EMBL/GenBank/DDBJ whole genome shotgun (WGS) entry which is preliminary data.</text>
</comment>
<feature type="domain" description="Beta-lactamase-related" evidence="1">
    <location>
        <begin position="12"/>
        <end position="337"/>
    </location>
</feature>
<dbReference type="InterPro" id="IPR050491">
    <property type="entry name" value="AmpC-like"/>
</dbReference>
<reference evidence="2" key="2">
    <citation type="journal article" date="2022" name="BMC Genomics">
        <title>Comparative genome analysis of mycobacteria focusing on tRNA and non-coding RNA.</title>
        <authorList>
            <person name="Behra P.R.K."/>
            <person name="Pettersson B.M.F."/>
            <person name="Ramesh M."/>
            <person name="Das S."/>
            <person name="Dasgupta S."/>
            <person name="Kirsebom L.A."/>
        </authorList>
    </citation>
    <scope>NUCLEOTIDE SEQUENCE</scope>
    <source>
        <strain evidence="2">DSM 44838</strain>
    </source>
</reference>
<dbReference type="PANTHER" id="PTHR46825">
    <property type="entry name" value="D-ALANYL-D-ALANINE-CARBOXYPEPTIDASE/ENDOPEPTIDASE AMPH"/>
    <property type="match status" value="1"/>
</dbReference>
<dbReference type="Pfam" id="PF00144">
    <property type="entry name" value="Beta-lactamase"/>
    <property type="match status" value="1"/>
</dbReference>
<dbReference type="AlphaFoldDB" id="A0A9X3C1B8"/>
<dbReference type="SUPFAM" id="SSF56601">
    <property type="entry name" value="beta-lactamase/transpeptidase-like"/>
    <property type="match status" value="1"/>
</dbReference>
<proteinExistence type="predicted"/>
<evidence type="ECO:0000313" key="2">
    <source>
        <dbReference type="EMBL" id="MCV7420156.1"/>
    </source>
</evidence>
<evidence type="ECO:0000313" key="3">
    <source>
        <dbReference type="Proteomes" id="UP001141629"/>
    </source>
</evidence>
<dbReference type="PANTHER" id="PTHR46825:SF9">
    <property type="entry name" value="BETA-LACTAMASE-RELATED DOMAIN-CONTAINING PROTEIN"/>
    <property type="match status" value="1"/>
</dbReference>
<dbReference type="InterPro" id="IPR001466">
    <property type="entry name" value="Beta-lactam-related"/>
</dbReference>
<accession>A0A9X3C1B8</accession>
<dbReference type="InterPro" id="IPR012338">
    <property type="entry name" value="Beta-lactam/transpept-like"/>
</dbReference>
<reference evidence="2" key="1">
    <citation type="submission" date="2020-07" db="EMBL/GenBank/DDBJ databases">
        <authorList>
            <person name="Pettersson B.M.F."/>
            <person name="Behra P.R.K."/>
            <person name="Ramesh M."/>
            <person name="Das S."/>
            <person name="Dasgupta S."/>
            <person name="Kirsebom L.A."/>
        </authorList>
    </citation>
    <scope>NUCLEOTIDE SEQUENCE</scope>
    <source>
        <strain evidence="2">DSM 44838</strain>
    </source>
</reference>
<gene>
    <name evidence="2" type="ORF">H7K45_06365</name>
</gene>
<organism evidence="2 3">
    <name type="scientific">Mycobacterium yunnanensis</name>
    <dbReference type="NCBI Taxonomy" id="368477"/>
    <lineage>
        <taxon>Bacteria</taxon>
        <taxon>Bacillati</taxon>
        <taxon>Actinomycetota</taxon>
        <taxon>Actinomycetes</taxon>
        <taxon>Mycobacteriales</taxon>
        <taxon>Mycobacteriaceae</taxon>
        <taxon>Mycobacterium</taxon>
    </lineage>
</organism>
<sequence>MTDSLRTLVDGIAGQWAVPGGAVLIVGRSGEVFSHQFGFADVAGANLVAPHHLFQVGSISKVFTSIVVLHLRRRGLVDLDQSVGSVLDWLPEPLRADGITIRRLLNHTAGLVASVDALPDEIGQVASFTGEVSPASPGSFFHYSNLGFILLGLVVRRVSGRRLVDLVRDDVFAPLGMTSSIACVTHDDYRSLARGCQPLHDDRPWAPGAALVGAPWLEVAGADGNVAATASDLGRFARMLLGRGELEGSSVLDAADFATMWTSTAPDGEDVLALPGVTPADTSHYGLGVNVERSCGRTVLSHGGGMVGYASFLLADLDDGVAVCVLTNANGDSPVAEAIARCVAAEYRSPGAVDPEALDPRWWDAGVLEHPADTVVFTSAATSITVRVEDRDGERVAMSVECDGTRSPLWRNWSGRGVTTHPSLRRFALDYEAGVWRWGPREFTRAGDPVPLPAPVDDWEPLCGHYRSYTPWFTNFRVVLRRGRPFLVAAGGVEAPSEDMELVHLEGSSFRIGADPRLPERLTFGPRVGAMVPWVDRDGCRYSRSFTD</sequence>
<dbReference type="Gene3D" id="3.40.710.10">
    <property type="entry name" value="DD-peptidase/beta-lactamase superfamily"/>
    <property type="match status" value="1"/>
</dbReference>
<dbReference type="Proteomes" id="UP001141629">
    <property type="component" value="Unassembled WGS sequence"/>
</dbReference>
<evidence type="ECO:0000259" key="1">
    <source>
        <dbReference type="Pfam" id="PF00144"/>
    </source>
</evidence>
<name>A0A9X3C1B8_9MYCO</name>
<dbReference type="EMBL" id="JACKVK010000004">
    <property type="protein sequence ID" value="MCV7420156.1"/>
    <property type="molecule type" value="Genomic_DNA"/>
</dbReference>
<protein>
    <submittedName>
        <fullName evidence="2">Beta-lactamase family protein</fullName>
    </submittedName>
</protein>
<dbReference type="RefSeq" id="WP_263994936.1">
    <property type="nucleotide sequence ID" value="NZ_JACKVK010000004.1"/>
</dbReference>
<keyword evidence="3" id="KW-1185">Reference proteome</keyword>